<feature type="region of interest" description="Disordered" evidence="2">
    <location>
        <begin position="90"/>
        <end position="110"/>
    </location>
</feature>
<dbReference type="Proteomes" id="UP000054937">
    <property type="component" value="Unassembled WGS sequence"/>
</dbReference>
<protein>
    <submittedName>
        <fullName evidence="3">Uncharacterized protein</fullName>
    </submittedName>
</protein>
<evidence type="ECO:0000313" key="4">
    <source>
        <dbReference type="Proteomes" id="UP000054937"/>
    </source>
</evidence>
<proteinExistence type="predicted"/>
<reference evidence="3 4" key="1">
    <citation type="journal article" date="2015" name="Sci. Rep.">
        <title>Genome of the facultative scuticociliatosis pathogen Pseudocohnilembus persalinus provides insight into its virulence through horizontal gene transfer.</title>
        <authorList>
            <person name="Xiong J."/>
            <person name="Wang G."/>
            <person name="Cheng J."/>
            <person name="Tian M."/>
            <person name="Pan X."/>
            <person name="Warren A."/>
            <person name="Jiang C."/>
            <person name="Yuan D."/>
            <person name="Miao W."/>
        </authorList>
    </citation>
    <scope>NUCLEOTIDE SEQUENCE [LARGE SCALE GENOMIC DNA]</scope>
    <source>
        <strain evidence="3">36N120E</strain>
    </source>
</reference>
<evidence type="ECO:0000256" key="2">
    <source>
        <dbReference type="SAM" id="MobiDB-lite"/>
    </source>
</evidence>
<dbReference type="AlphaFoldDB" id="A0A0V0QQ50"/>
<keyword evidence="1" id="KW-0175">Coiled coil</keyword>
<feature type="coiled-coil region" evidence="1">
    <location>
        <begin position="28"/>
        <end position="55"/>
    </location>
</feature>
<dbReference type="EMBL" id="LDAU01000120">
    <property type="protein sequence ID" value="KRX04215.1"/>
    <property type="molecule type" value="Genomic_DNA"/>
</dbReference>
<gene>
    <name evidence="3" type="ORF">PPERSA_11339</name>
</gene>
<dbReference type="InParanoid" id="A0A0V0QQ50"/>
<feature type="region of interest" description="Disordered" evidence="2">
    <location>
        <begin position="153"/>
        <end position="176"/>
    </location>
</feature>
<name>A0A0V0QQ50_PSEPJ</name>
<sequence length="819" mass="98756">MDFLKAIKKDYNSNSQVGSENYVYQSKNVHVIEEKQDEEKELIEYDNEKNLENSNLEENLIKFYKPKKKTMFSKFEDYIELNNYNKEEELQQNRSQIEQEELQQSNKNSVTNEQKQYLFRIKSKDSISSVSGQENENFVNNDEDNKISLNNQLETKKNQDNNRRKDQLTKENSFLENLKQKYDENESFQEFSRKNTIIKKKKTFIEQQQDEIREQLILKKKQQEAELQKKIQEEKRYQQLIEEQKIKELEQEKLNELILLEKARKRDQEERLRQIQIQEQKQKEEEELRKIQEKNNQIEKQKKNKQIQQEYEQKQQEQLQQYLMQIQLEKEFKKQQNENQFVQNKIQTDQNLNKTQKEQEIELHQNQIQNKQLQTKKNYKQEEYNIYSQFQNISQNNNDGVGEKNDQKQFQTQDNFCSKDINQNIQVQQLQIKNPQKLYQNDKIKNFDTKLNKFQSISPRNLAKYEKLKTDGTFENKFINDKNKRSPQCSYKYQQNKQSQSYSQSEFQQLMPQLSQTEFSQNQAPQFLPNKAHYTQFNKEKNNRKQINNDQQKYGNLFQQNVSNNFNEINKNIPNFVQTSGQHNKIHQFNNSNYNLTMRLLSKQMSSNKTQTPFQKIENKKNMEKMIIQFKKKLQDINNIRYSKPSLIQNSRQSSQGIKINIEELQIQGGQIKENMDRQRCSEDKYNKFNQIQKQISIIHAKNDKIKQDFKCLLSQNSQKFKAFQIIDKKLLKQSIKMNTQQNNLQCGHSNGQYIYSQTQSQYFDQQQNEININNYYNKQTYQQENQSKYNIDDGQRAYLKAKRTNQNNFDGNLLPAMQ</sequence>
<comment type="caution">
    <text evidence="3">The sequence shown here is derived from an EMBL/GenBank/DDBJ whole genome shotgun (WGS) entry which is preliminary data.</text>
</comment>
<feature type="compositionally biased region" description="Basic and acidic residues" evidence="2">
    <location>
        <begin position="154"/>
        <end position="169"/>
    </location>
</feature>
<evidence type="ECO:0000256" key="1">
    <source>
        <dbReference type="SAM" id="Coils"/>
    </source>
</evidence>
<dbReference type="OMA" id="QREIMHI"/>
<feature type="compositionally biased region" description="Polar residues" evidence="2">
    <location>
        <begin position="92"/>
        <end position="110"/>
    </location>
</feature>
<keyword evidence="4" id="KW-1185">Reference proteome</keyword>
<organism evidence="3 4">
    <name type="scientific">Pseudocohnilembus persalinus</name>
    <name type="common">Ciliate</name>
    <dbReference type="NCBI Taxonomy" id="266149"/>
    <lineage>
        <taxon>Eukaryota</taxon>
        <taxon>Sar</taxon>
        <taxon>Alveolata</taxon>
        <taxon>Ciliophora</taxon>
        <taxon>Intramacronucleata</taxon>
        <taxon>Oligohymenophorea</taxon>
        <taxon>Scuticociliatia</taxon>
        <taxon>Philasterida</taxon>
        <taxon>Pseudocohnilembidae</taxon>
        <taxon>Pseudocohnilembus</taxon>
    </lineage>
</organism>
<evidence type="ECO:0000313" key="3">
    <source>
        <dbReference type="EMBL" id="KRX04215.1"/>
    </source>
</evidence>
<accession>A0A0V0QQ50</accession>